<dbReference type="InterPro" id="IPR029063">
    <property type="entry name" value="SAM-dependent_MTases_sf"/>
</dbReference>
<dbReference type="Gene3D" id="1.10.287.130">
    <property type="match status" value="1"/>
</dbReference>
<dbReference type="GO" id="GO:0000156">
    <property type="term" value="F:phosphorelay response regulator activity"/>
    <property type="evidence" value="ECO:0007669"/>
    <property type="project" value="InterPro"/>
</dbReference>
<proteinExistence type="predicted"/>
<feature type="domain" description="Histidine kinase" evidence="9">
    <location>
        <begin position="922"/>
        <end position="1127"/>
    </location>
</feature>
<dbReference type="SMART" id="SM00387">
    <property type="entry name" value="HATPase_c"/>
    <property type="match status" value="1"/>
</dbReference>
<dbReference type="InterPro" id="IPR000700">
    <property type="entry name" value="PAS-assoc_C"/>
</dbReference>
<dbReference type="Pfam" id="PF00512">
    <property type="entry name" value="HisKA"/>
    <property type="match status" value="1"/>
</dbReference>
<dbReference type="NCBIfam" id="TIGR00229">
    <property type="entry name" value="sensory_box"/>
    <property type="match status" value="1"/>
</dbReference>
<evidence type="ECO:0000256" key="5">
    <source>
        <dbReference type="ARBA" id="ARBA00022777"/>
    </source>
</evidence>
<dbReference type="InterPro" id="IPR000780">
    <property type="entry name" value="CheR_MeTrfase"/>
</dbReference>
<dbReference type="GO" id="GO:0008757">
    <property type="term" value="F:S-adenosylmethionine-dependent methyltransferase activity"/>
    <property type="evidence" value="ECO:0007669"/>
    <property type="project" value="InterPro"/>
</dbReference>
<dbReference type="GO" id="GO:0008984">
    <property type="term" value="F:protein-glutamate methylesterase activity"/>
    <property type="evidence" value="ECO:0007669"/>
    <property type="project" value="InterPro"/>
</dbReference>
<feature type="domain" description="PAC" evidence="10">
    <location>
        <begin position="857"/>
        <end position="909"/>
    </location>
</feature>
<evidence type="ECO:0000256" key="4">
    <source>
        <dbReference type="ARBA" id="ARBA00022741"/>
    </source>
</evidence>
<evidence type="ECO:0000256" key="2">
    <source>
        <dbReference type="ARBA" id="ARBA00012438"/>
    </source>
</evidence>
<keyword evidence="4" id="KW-0547">Nucleotide-binding</keyword>
<feature type="coiled-coil region" evidence="8">
    <location>
        <begin position="614"/>
        <end position="669"/>
    </location>
</feature>
<dbReference type="CDD" id="cd00075">
    <property type="entry name" value="HATPase"/>
    <property type="match status" value="1"/>
</dbReference>
<dbReference type="AlphaFoldDB" id="A0A2A5IYK1"/>
<name>A0A2A5IYK1_BACPU</name>
<keyword evidence="6" id="KW-0067">ATP-binding</keyword>
<evidence type="ECO:0000259" key="11">
    <source>
        <dbReference type="PROSITE" id="PS50123"/>
    </source>
</evidence>
<dbReference type="InterPro" id="IPR013656">
    <property type="entry name" value="PAS_4"/>
</dbReference>
<sequence length="1129" mass="129725">MQDKIINRLIEDELVQAPVIGIGVSPYEQHHLEAFFQSFPHKLNASFIVVQNRVTGGCVTDVEALVLPIGYRAKTIKHDEKVMKNTIYFCPQGAVVTLTEDKRLHISQQLSTDQTCAVNSLFQSLANVQKEEAFAIFFQKGFCVGNGLLQLVDQGGTALSCSETDSRLDSIYHQHFKDPSTLAAYMTNIINIPHVDVADPVLGRIVERLEMHKGIAFSPYEKQKMLSVIQKRMRSAKQPISLLSEYDRLLEIEPDELERLHVQLLSGMTSFFRDMEAFRVCEQKVIQSIIENTMKNGKSRCRVWIAGCSTGEEAYSFTILFLEEMKRRQVSIELQVFATDINRKAIQTASKGLYSVESMARMPEKWRTRYFEKKGDAFIVKQSLRKHIVFAPHNLLIDSPFIHLDFISCRNVLMYFQPEVQKRVLSRFQYALKDQGMLILGPNETVPNIPRLFHLFNEKWNIYTQSNVPKYNVYSTHDACLVELKERAAQYMKEVSKDYDACLVINDFDKILAISKGAYSYLEHTELSDQSCEYVAPDYMKEMLRQTFQKVWTEETEVVFQHVLVSEKGRKQYADFTVKSFDRRFKGVYVILIRLNERGKNQQNGRGMGMSEQNSVYQQRIVDLENELNEVKQKEYDARAQLKAKNTQIEELEKKQEHFINIINNLKATREELYRPSVKPDLATLFVDRDMNIRYNTPTAASLFTSAQICHQQSFQSMAKKLTQETLYDDIQSVISDRRVIEREIETNEGEQFTVHMTPIYDQGHEGAAMTWIKMTEMTKIKQSLHLAVTALDNSHIHIVVATEEGTIQCVNQRFCEFVQQHEYDLIGKDIFSVYHSLCQCDELVKQWDVCLREGSWTGELYFQDLSGRERWERVSLHRIDDPDKMQSTVMRISEDITNQKQSEKMLMKSEMLSAVGQLAAGIAHEIRNPLTSLKGFLQLMIQSKKYQKDYADVMMSEFNRLEGIINEFLVLSRRKSVKFEPVHVNLLIEEVIMVVESQAVLKGVSIQKNLSPSLPNIQGVPNELKQVFLNILKNGIEAMDGVTGVIQVTSVLKNNQMMLIFEDQGKGIPEDEIGKLGEPFYTTKEKGTGLGLMMTIKIIESHGGTIRFESKSFEGTRVIITFPMSRKG</sequence>
<dbReference type="SMART" id="SM00388">
    <property type="entry name" value="HisKA"/>
    <property type="match status" value="1"/>
</dbReference>
<dbReference type="Pfam" id="PF08448">
    <property type="entry name" value="PAS_4"/>
    <property type="match status" value="1"/>
</dbReference>
<dbReference type="InterPro" id="IPR036890">
    <property type="entry name" value="HATPase_C_sf"/>
</dbReference>
<dbReference type="Proteomes" id="UP000228754">
    <property type="component" value="Unassembled WGS sequence"/>
</dbReference>
<dbReference type="InterPro" id="IPR022642">
    <property type="entry name" value="CheR_C"/>
</dbReference>
<accession>A0A2A5IYK1</accession>
<dbReference type="InterPro" id="IPR003594">
    <property type="entry name" value="HATPase_dom"/>
</dbReference>
<organism evidence="12 13">
    <name type="scientific">Bacillus pumilus</name>
    <name type="common">Bacillus mesentericus</name>
    <dbReference type="NCBI Taxonomy" id="1408"/>
    <lineage>
        <taxon>Bacteria</taxon>
        <taxon>Bacillati</taxon>
        <taxon>Bacillota</taxon>
        <taxon>Bacilli</taxon>
        <taxon>Bacillales</taxon>
        <taxon>Bacillaceae</taxon>
        <taxon>Bacillus</taxon>
    </lineage>
</organism>
<comment type="caution">
    <text evidence="12">The sequence shown here is derived from an EMBL/GenBank/DDBJ whole genome shotgun (WGS) entry which is preliminary data.</text>
</comment>
<dbReference type="InterPro" id="IPR035965">
    <property type="entry name" value="PAS-like_dom_sf"/>
</dbReference>
<keyword evidence="5 12" id="KW-0418">Kinase</keyword>
<dbReference type="InterPro" id="IPR000673">
    <property type="entry name" value="Sig_transdc_resp-reg_Me-estase"/>
</dbReference>
<dbReference type="InterPro" id="IPR036097">
    <property type="entry name" value="HisK_dim/P_sf"/>
</dbReference>
<dbReference type="Pfam" id="PF01739">
    <property type="entry name" value="CheR"/>
    <property type="match status" value="1"/>
</dbReference>
<dbReference type="SUPFAM" id="SSF55785">
    <property type="entry name" value="PYP-like sensor domain (PAS domain)"/>
    <property type="match status" value="1"/>
</dbReference>
<evidence type="ECO:0000256" key="3">
    <source>
        <dbReference type="ARBA" id="ARBA00022679"/>
    </source>
</evidence>
<dbReference type="SUPFAM" id="SSF52738">
    <property type="entry name" value="Methylesterase CheB, C-terminal domain"/>
    <property type="match status" value="1"/>
</dbReference>
<dbReference type="SUPFAM" id="SSF53335">
    <property type="entry name" value="S-adenosyl-L-methionine-dependent methyltransferases"/>
    <property type="match status" value="1"/>
</dbReference>
<dbReference type="Pfam" id="PF01339">
    <property type="entry name" value="CheB_methylest"/>
    <property type="match status" value="1"/>
</dbReference>
<dbReference type="PROSITE" id="PS50109">
    <property type="entry name" value="HIS_KIN"/>
    <property type="match status" value="1"/>
</dbReference>
<dbReference type="InterPro" id="IPR050903">
    <property type="entry name" value="Bact_Chemotaxis_MeTrfase"/>
</dbReference>
<dbReference type="PROSITE" id="PS50113">
    <property type="entry name" value="PAC"/>
    <property type="match status" value="1"/>
</dbReference>
<keyword evidence="7" id="KW-0902">Two-component regulatory system</keyword>
<dbReference type="GO" id="GO:0005524">
    <property type="term" value="F:ATP binding"/>
    <property type="evidence" value="ECO:0007669"/>
    <property type="project" value="UniProtKB-KW"/>
</dbReference>
<dbReference type="InterPro" id="IPR003661">
    <property type="entry name" value="HisK_dim/P_dom"/>
</dbReference>
<keyword evidence="3" id="KW-0808">Transferase</keyword>
<keyword evidence="8" id="KW-0175">Coiled coil</keyword>
<dbReference type="PANTHER" id="PTHR24422">
    <property type="entry name" value="CHEMOTAXIS PROTEIN METHYLTRANSFERASE"/>
    <property type="match status" value="1"/>
</dbReference>
<gene>
    <name evidence="12" type="ORF">CEY02_04495</name>
</gene>
<evidence type="ECO:0000313" key="13">
    <source>
        <dbReference type="Proteomes" id="UP000228754"/>
    </source>
</evidence>
<dbReference type="GO" id="GO:0000155">
    <property type="term" value="F:phosphorelay sensor kinase activity"/>
    <property type="evidence" value="ECO:0007669"/>
    <property type="project" value="InterPro"/>
</dbReference>
<dbReference type="Gene3D" id="3.40.50.180">
    <property type="entry name" value="Methylesterase CheB, C-terminal domain"/>
    <property type="match status" value="1"/>
</dbReference>
<evidence type="ECO:0000259" key="10">
    <source>
        <dbReference type="PROSITE" id="PS50113"/>
    </source>
</evidence>
<dbReference type="PROSITE" id="PS50123">
    <property type="entry name" value="CHER"/>
    <property type="match status" value="1"/>
</dbReference>
<evidence type="ECO:0000256" key="1">
    <source>
        <dbReference type="ARBA" id="ARBA00000085"/>
    </source>
</evidence>
<dbReference type="EMBL" id="NKHG01000028">
    <property type="protein sequence ID" value="PCK22408.1"/>
    <property type="molecule type" value="Genomic_DNA"/>
</dbReference>
<dbReference type="Pfam" id="PF13596">
    <property type="entry name" value="PAS_10"/>
    <property type="match status" value="1"/>
</dbReference>
<evidence type="ECO:0000259" key="9">
    <source>
        <dbReference type="PROSITE" id="PS50109"/>
    </source>
</evidence>
<evidence type="ECO:0000313" key="12">
    <source>
        <dbReference type="EMBL" id="PCK22408.1"/>
    </source>
</evidence>
<dbReference type="CDD" id="cd00130">
    <property type="entry name" value="PAS"/>
    <property type="match status" value="1"/>
</dbReference>
<dbReference type="GO" id="GO:0006935">
    <property type="term" value="P:chemotaxis"/>
    <property type="evidence" value="ECO:0007669"/>
    <property type="project" value="InterPro"/>
</dbReference>
<dbReference type="PRINTS" id="PR00996">
    <property type="entry name" value="CHERMTFRASE"/>
</dbReference>
<dbReference type="Gene3D" id="3.40.50.150">
    <property type="entry name" value="Vaccinia Virus protein VP39"/>
    <property type="match status" value="1"/>
</dbReference>
<dbReference type="GO" id="GO:0005737">
    <property type="term" value="C:cytoplasm"/>
    <property type="evidence" value="ECO:0007669"/>
    <property type="project" value="InterPro"/>
</dbReference>
<dbReference type="SMART" id="SM00138">
    <property type="entry name" value="MeTrc"/>
    <property type="match status" value="1"/>
</dbReference>
<dbReference type="Gene3D" id="3.30.565.10">
    <property type="entry name" value="Histidine kinase-like ATPase, C-terminal domain"/>
    <property type="match status" value="1"/>
</dbReference>
<reference evidence="12 13" key="1">
    <citation type="submission" date="2017-06" db="EMBL/GenBank/DDBJ databases">
        <title>Draft Genome Sequence of Bacillus sp Strain 36R Isolated from saline sediment at Atanasia, Sonora, Mexico.</title>
        <authorList>
            <person name="Sanchez Diaz R."/>
            <person name="Quiroz Macias M.E."/>
            <person name="Ibarra Gamez J.C."/>
            <person name="Enciso Ibarra J."/>
            <person name="Gomez Gil B."/>
            <person name="Galaviz Silva L."/>
        </authorList>
    </citation>
    <scope>NUCLEOTIDE SEQUENCE [LARGE SCALE GENOMIC DNA]</scope>
    <source>
        <strain evidence="12 13">36R_ATNSAL</strain>
    </source>
</reference>
<evidence type="ECO:0000256" key="6">
    <source>
        <dbReference type="ARBA" id="ARBA00022840"/>
    </source>
</evidence>
<dbReference type="InterPro" id="IPR000014">
    <property type="entry name" value="PAS"/>
</dbReference>
<dbReference type="InterPro" id="IPR035909">
    <property type="entry name" value="CheB_C"/>
</dbReference>
<dbReference type="CDD" id="cd00082">
    <property type="entry name" value="HisKA"/>
    <property type="match status" value="1"/>
</dbReference>
<dbReference type="EC" id="2.7.13.3" evidence="2"/>
<dbReference type="Pfam" id="PF02518">
    <property type="entry name" value="HATPase_c"/>
    <property type="match status" value="1"/>
</dbReference>
<evidence type="ECO:0000256" key="8">
    <source>
        <dbReference type="SAM" id="Coils"/>
    </source>
</evidence>
<dbReference type="SUPFAM" id="SSF55874">
    <property type="entry name" value="ATPase domain of HSP90 chaperone/DNA topoisomerase II/histidine kinase"/>
    <property type="match status" value="1"/>
</dbReference>
<feature type="domain" description="CheR-type methyltransferase" evidence="11">
    <location>
        <begin position="190"/>
        <end position="457"/>
    </location>
</feature>
<evidence type="ECO:0000256" key="7">
    <source>
        <dbReference type="ARBA" id="ARBA00023012"/>
    </source>
</evidence>
<comment type="catalytic activity">
    <reaction evidence="1">
        <text>ATP + protein L-histidine = ADP + protein N-phospho-L-histidine.</text>
        <dbReference type="EC" id="2.7.13.3"/>
    </reaction>
</comment>
<dbReference type="Gene3D" id="3.30.450.20">
    <property type="entry name" value="PAS domain"/>
    <property type="match status" value="1"/>
</dbReference>
<dbReference type="SUPFAM" id="SSF47384">
    <property type="entry name" value="Homodimeric domain of signal transducing histidine kinase"/>
    <property type="match status" value="1"/>
</dbReference>
<dbReference type="InterPro" id="IPR005467">
    <property type="entry name" value="His_kinase_dom"/>
</dbReference>
<dbReference type="OrthoDB" id="9816309at2"/>
<protein>
    <recommendedName>
        <fullName evidence="2">histidine kinase</fullName>
        <ecNumber evidence="2">2.7.13.3</ecNumber>
    </recommendedName>
</protein>